<dbReference type="InterPro" id="IPR003352">
    <property type="entry name" value="PTS_EIIC"/>
</dbReference>
<keyword evidence="11" id="KW-1185">Reference proteome</keyword>
<evidence type="ECO:0000313" key="10">
    <source>
        <dbReference type="EMBL" id="MBK5897770.1"/>
    </source>
</evidence>
<feature type="domain" description="Phosphotransferase system EIIC" evidence="9">
    <location>
        <begin position="27"/>
        <end position="345"/>
    </location>
</feature>
<keyword evidence="3" id="KW-1003">Cell membrane</keyword>
<feature type="transmembrane region" description="Helical" evidence="8">
    <location>
        <begin position="130"/>
        <end position="152"/>
    </location>
</feature>
<keyword evidence="6 8" id="KW-1133">Transmembrane helix</keyword>
<evidence type="ECO:0000256" key="3">
    <source>
        <dbReference type="ARBA" id="ARBA00022475"/>
    </source>
</evidence>
<evidence type="ECO:0000259" key="9">
    <source>
        <dbReference type="Pfam" id="PF13303"/>
    </source>
</evidence>
<accession>A0ABS1J0V9</accession>
<proteinExistence type="predicted"/>
<name>A0ABS1J0V9_9FIRM</name>
<dbReference type="EMBL" id="JAEPRJ010000001">
    <property type="protein sequence ID" value="MBK5897770.1"/>
    <property type="molecule type" value="Genomic_DNA"/>
</dbReference>
<keyword evidence="5 8" id="KW-0812">Transmembrane</keyword>
<feature type="transmembrane region" description="Helical" evidence="8">
    <location>
        <begin position="202"/>
        <end position="225"/>
    </location>
</feature>
<evidence type="ECO:0000256" key="7">
    <source>
        <dbReference type="ARBA" id="ARBA00023136"/>
    </source>
</evidence>
<keyword evidence="4 10" id="KW-0762">Sugar transport</keyword>
<keyword evidence="2" id="KW-0813">Transport</keyword>
<protein>
    <submittedName>
        <fullName evidence="10">PTS sugar transporter subunit IIC</fullName>
    </submittedName>
</protein>
<gene>
    <name evidence="10" type="ORF">JJN12_08270</name>
</gene>
<keyword evidence="7 8" id="KW-0472">Membrane</keyword>
<dbReference type="Pfam" id="PF13303">
    <property type="entry name" value="PTS_EIIC_2"/>
    <property type="match status" value="1"/>
</dbReference>
<feature type="transmembrane region" description="Helical" evidence="8">
    <location>
        <begin position="172"/>
        <end position="190"/>
    </location>
</feature>
<evidence type="ECO:0000256" key="4">
    <source>
        <dbReference type="ARBA" id="ARBA00022597"/>
    </source>
</evidence>
<feature type="transmembrane region" description="Helical" evidence="8">
    <location>
        <begin position="307"/>
        <end position="329"/>
    </location>
</feature>
<feature type="transmembrane region" description="Helical" evidence="8">
    <location>
        <begin position="24"/>
        <end position="49"/>
    </location>
</feature>
<evidence type="ECO:0000256" key="6">
    <source>
        <dbReference type="ARBA" id="ARBA00022989"/>
    </source>
</evidence>
<dbReference type="RefSeq" id="WP_208429234.1">
    <property type="nucleotide sequence ID" value="NZ_JAEPRJ010000001.1"/>
</dbReference>
<sequence>MGKKYSSVQDFLTKKGIEISFKRYGIDVLGSMAMGLFASLLIGTILNTIGLKLGIPFFSETIWPIAKEMTGPAIAVAIAMALKAPNMVVFSSLIVGYAGNQLGGPAGAWIASWLSVELGKVVSKETKVDIIVTPAVTIISGVSIGTLLGPVINNLMSGLGKTIMLATSLQPFWMGIVISVIVGIVLTLPISSAALCMMLSLAGLAGGAATAGCSAQMIGFAVMSFKENGWSGLLAQGLGTSMLQIPNILKNWKIWIPPTLASAITGPIATTIFKMENIPLGSGMGTSGLVGQIGTITAMGEAGASAFTIYTGIVVVHFLLPAVLSLIFCKILKKMGWIKEGDLKLNL</sequence>
<dbReference type="Proteomes" id="UP000604730">
    <property type="component" value="Unassembled WGS sequence"/>
</dbReference>
<organism evidence="10 11">
    <name type="scientific">Catonella massiliensis</name>
    <dbReference type="NCBI Taxonomy" id="2799636"/>
    <lineage>
        <taxon>Bacteria</taxon>
        <taxon>Bacillati</taxon>
        <taxon>Bacillota</taxon>
        <taxon>Clostridia</taxon>
        <taxon>Lachnospirales</taxon>
        <taxon>Lachnospiraceae</taxon>
        <taxon>Catonella</taxon>
    </lineage>
</organism>
<reference evidence="10 11" key="1">
    <citation type="submission" date="2021-01" db="EMBL/GenBank/DDBJ databases">
        <title>Isolation and description of Catonella massiliensis sp. nov., a novel Catonella species, isolated from a stable periodontitis subject.</title>
        <authorList>
            <person name="Antezack A."/>
            <person name="Boxberger M."/>
            <person name="La Scola B."/>
            <person name="Monnet-Corti V."/>
        </authorList>
    </citation>
    <scope>NUCLEOTIDE SEQUENCE [LARGE SCALE GENOMIC DNA]</scope>
    <source>
        <strain evidence="10 11">Marseille-Q4567</strain>
    </source>
</reference>
<comment type="subcellular location">
    <subcellularLocation>
        <location evidence="1">Cell membrane</location>
        <topology evidence="1">Multi-pass membrane protein</topology>
    </subcellularLocation>
</comment>
<evidence type="ECO:0000256" key="1">
    <source>
        <dbReference type="ARBA" id="ARBA00004651"/>
    </source>
</evidence>
<evidence type="ECO:0000313" key="11">
    <source>
        <dbReference type="Proteomes" id="UP000604730"/>
    </source>
</evidence>
<comment type="caution">
    <text evidence="10">The sequence shown here is derived from an EMBL/GenBank/DDBJ whole genome shotgun (WGS) entry which is preliminary data.</text>
</comment>
<evidence type="ECO:0000256" key="8">
    <source>
        <dbReference type="SAM" id="Phobius"/>
    </source>
</evidence>
<evidence type="ECO:0000256" key="2">
    <source>
        <dbReference type="ARBA" id="ARBA00022448"/>
    </source>
</evidence>
<evidence type="ECO:0000256" key="5">
    <source>
        <dbReference type="ARBA" id="ARBA00022692"/>
    </source>
</evidence>